<reference evidence="2 3" key="1">
    <citation type="submission" date="2020-09" db="EMBL/GenBank/DDBJ databases">
        <title>De no assembly of potato wild relative species, Solanum commersonii.</title>
        <authorList>
            <person name="Cho K."/>
        </authorList>
    </citation>
    <scope>NUCLEOTIDE SEQUENCE [LARGE SCALE GENOMIC DNA]</scope>
    <source>
        <strain evidence="2">LZ3.2</strain>
        <tissue evidence="2">Leaf</tissue>
    </source>
</reference>
<gene>
    <name evidence="2" type="ORF">H5410_012790</name>
</gene>
<evidence type="ECO:0000256" key="1">
    <source>
        <dbReference type="SAM" id="MobiDB-lite"/>
    </source>
</evidence>
<dbReference type="AlphaFoldDB" id="A0A9J6AT51"/>
<sequence length="119" mass="13460">MKEKEFVFNDVSERSTPSILRGFSAPIRLESDLTDRDLHLLLAHDSDEFNRIMSCGRKYSEMKDEIEACKVQMDLMEGSTSSSKPEGSSSAKKKKKVLKVDIDQIKKKNEELFEGNGGN</sequence>
<proteinExistence type="predicted"/>
<feature type="compositionally biased region" description="Low complexity" evidence="1">
    <location>
        <begin position="79"/>
        <end position="90"/>
    </location>
</feature>
<comment type="caution">
    <text evidence="2">The sequence shown here is derived from an EMBL/GenBank/DDBJ whole genome shotgun (WGS) entry which is preliminary data.</text>
</comment>
<dbReference type="Gene3D" id="2.60.40.1840">
    <property type="match status" value="1"/>
</dbReference>
<dbReference type="GO" id="GO:0008270">
    <property type="term" value="F:zinc ion binding"/>
    <property type="evidence" value="ECO:0007669"/>
    <property type="project" value="InterPro"/>
</dbReference>
<protein>
    <submittedName>
        <fullName evidence="2">Uncharacterized protein</fullName>
    </submittedName>
</protein>
<dbReference type="PANTHER" id="PTHR46322">
    <property type="entry name" value="PUROMYCIN-SENSITIVE AMINOPEPTIDASE"/>
    <property type="match status" value="1"/>
</dbReference>
<dbReference type="PANTHER" id="PTHR46322:SF1">
    <property type="entry name" value="PUROMYCIN-SENSITIVE AMINOPEPTIDASE"/>
    <property type="match status" value="1"/>
</dbReference>
<name>A0A9J6AT51_SOLCO</name>
<dbReference type="Proteomes" id="UP000824120">
    <property type="component" value="Chromosome 2"/>
</dbReference>
<dbReference type="GO" id="GO:0009507">
    <property type="term" value="C:chloroplast"/>
    <property type="evidence" value="ECO:0007669"/>
    <property type="project" value="TreeGrafter"/>
</dbReference>
<evidence type="ECO:0000313" key="2">
    <source>
        <dbReference type="EMBL" id="KAG5627572.1"/>
    </source>
</evidence>
<dbReference type="EMBL" id="JACXVP010000002">
    <property type="protein sequence ID" value="KAG5627572.1"/>
    <property type="molecule type" value="Genomic_DNA"/>
</dbReference>
<evidence type="ECO:0000313" key="3">
    <source>
        <dbReference type="Proteomes" id="UP000824120"/>
    </source>
</evidence>
<feature type="region of interest" description="Disordered" evidence="1">
    <location>
        <begin position="76"/>
        <end position="97"/>
    </location>
</feature>
<dbReference type="OrthoDB" id="10031169at2759"/>
<keyword evidence="3" id="KW-1185">Reference proteome</keyword>
<dbReference type="InterPro" id="IPR012779">
    <property type="entry name" value="Peptidase_M1_pepN"/>
</dbReference>
<organism evidence="2 3">
    <name type="scientific">Solanum commersonii</name>
    <name type="common">Commerson's wild potato</name>
    <name type="synonym">Commerson's nightshade</name>
    <dbReference type="NCBI Taxonomy" id="4109"/>
    <lineage>
        <taxon>Eukaryota</taxon>
        <taxon>Viridiplantae</taxon>
        <taxon>Streptophyta</taxon>
        <taxon>Embryophyta</taxon>
        <taxon>Tracheophyta</taxon>
        <taxon>Spermatophyta</taxon>
        <taxon>Magnoliopsida</taxon>
        <taxon>eudicotyledons</taxon>
        <taxon>Gunneridae</taxon>
        <taxon>Pentapetalae</taxon>
        <taxon>asterids</taxon>
        <taxon>lamiids</taxon>
        <taxon>Solanales</taxon>
        <taxon>Solanaceae</taxon>
        <taxon>Solanoideae</taxon>
        <taxon>Solaneae</taxon>
        <taxon>Solanum</taxon>
    </lineage>
</organism>
<accession>A0A9J6AT51</accession>
<dbReference type="InterPro" id="IPR038438">
    <property type="entry name" value="PepN_Ig-like_sf"/>
</dbReference>